<evidence type="ECO:0000313" key="6">
    <source>
        <dbReference type="EMBL" id="MEJ2871582.1"/>
    </source>
</evidence>
<evidence type="ECO:0000259" key="5">
    <source>
        <dbReference type="Pfam" id="PF00755"/>
    </source>
</evidence>
<keyword evidence="7" id="KW-1185">Reference proteome</keyword>
<dbReference type="GO" id="GO:0016746">
    <property type="term" value="F:acyltransferase activity"/>
    <property type="evidence" value="ECO:0007669"/>
    <property type="project" value="UniProtKB-KW"/>
</dbReference>
<dbReference type="InterPro" id="IPR023213">
    <property type="entry name" value="CAT-like_dom_sf"/>
</dbReference>
<dbReference type="EMBL" id="JBBEGN010000025">
    <property type="protein sequence ID" value="MEJ2871582.1"/>
    <property type="molecule type" value="Genomic_DNA"/>
</dbReference>
<dbReference type="PANTHER" id="PTHR22589">
    <property type="entry name" value="CARNITINE O-ACYLTRANSFERASE"/>
    <property type="match status" value="1"/>
</dbReference>
<accession>A0ABU8MYA7</accession>
<evidence type="ECO:0000256" key="1">
    <source>
        <dbReference type="ARBA" id="ARBA00005232"/>
    </source>
</evidence>
<name>A0ABU8MYA7_9PSEU</name>
<dbReference type="Gene3D" id="3.30.559.70">
    <property type="entry name" value="Choline/Carnitine o-acyltransferase, domain 2"/>
    <property type="match status" value="1"/>
</dbReference>
<evidence type="ECO:0000256" key="4">
    <source>
        <dbReference type="RuleBase" id="RU003801"/>
    </source>
</evidence>
<evidence type="ECO:0000256" key="3">
    <source>
        <dbReference type="ARBA" id="ARBA00023315"/>
    </source>
</evidence>
<comment type="caution">
    <text evidence="6">The sequence shown here is derived from an EMBL/GenBank/DDBJ whole genome shotgun (WGS) entry which is preliminary data.</text>
</comment>
<comment type="similarity">
    <text evidence="1 4">Belongs to the carnitine/choline acetyltransferase family.</text>
</comment>
<dbReference type="Pfam" id="PF00755">
    <property type="entry name" value="Carn_acyltransf"/>
    <property type="match status" value="1"/>
</dbReference>
<organism evidence="6 7">
    <name type="scientific">Actinomycetospora aurantiaca</name>
    <dbReference type="NCBI Taxonomy" id="3129233"/>
    <lineage>
        <taxon>Bacteria</taxon>
        <taxon>Bacillati</taxon>
        <taxon>Actinomycetota</taxon>
        <taxon>Actinomycetes</taxon>
        <taxon>Pseudonocardiales</taxon>
        <taxon>Pseudonocardiaceae</taxon>
        <taxon>Actinomycetospora</taxon>
    </lineage>
</organism>
<proteinExistence type="inferred from homology"/>
<dbReference type="PROSITE" id="PS00440">
    <property type="entry name" value="ACYLTRANSF_C_2"/>
    <property type="match status" value="1"/>
</dbReference>
<dbReference type="Proteomes" id="UP001385809">
    <property type="component" value="Unassembled WGS sequence"/>
</dbReference>
<dbReference type="Gene3D" id="3.30.559.10">
    <property type="entry name" value="Chloramphenicol acetyltransferase-like domain"/>
    <property type="match status" value="1"/>
</dbReference>
<keyword evidence="3 4" id="KW-0012">Acyltransferase</keyword>
<evidence type="ECO:0000256" key="2">
    <source>
        <dbReference type="ARBA" id="ARBA00022679"/>
    </source>
</evidence>
<dbReference type="InterPro" id="IPR039551">
    <property type="entry name" value="Cho/carn_acyl_trans"/>
</dbReference>
<sequence length="608" mass="65899">MPDGTPSTPSTPSTFALEDDLPRVPVPALADSADRFLAWSSPLLDDEQRSATRAAVDQLLRTDGPGPVLQAALEEYATAPGTHSWLDEFWESRYLGRRDRIALNANFFFLFRASSDPAEQDQAGRAAGLVLGALDHQRQVDTGALPPARRRGEPMTMEQHKFLFSATRIPAEEQDTARTPYTDAWPGPSRERHVVVFVRGHAVRLDVLGADGTPHTAAEIADALRGLLAGSSDPGPGVGRLTTKARAPWARSRQALLDEHPANAAALAEIETALFCVSLEDGAPPDDRTRGRELLAGDAANRWFDKAVTFVVFADGEAGINTEHCRLDGTTVLALVDGIFAASTAEHADRLGAREQGEPATREIRFELTDDRAADIREAGEDFHAFADSVATGLVVFDEHGSDRVKALGVSPDAFAQLAYQLAHRRAKGFTGATYESIATLQFHHGRTEAMRVVTREILAFVDGMDDPASDDDARRDALAAAADAHGRRARECQAGQAPEQHLWELSLVQQRRGAELGATEPLEVVSSPGWLVMRDDYLSTSSAPSVNVRVFGFGSTSPQCIGVAYVLLPDRWIVHLSTPAAVGEQMERFADELRRAVDEIEALLATR</sequence>
<evidence type="ECO:0000313" key="7">
    <source>
        <dbReference type="Proteomes" id="UP001385809"/>
    </source>
</evidence>
<feature type="domain" description="Choline/carnitine acyltransferase" evidence="5">
    <location>
        <begin position="24"/>
        <end position="595"/>
    </location>
</feature>
<gene>
    <name evidence="6" type="ORF">WCD74_27735</name>
</gene>
<dbReference type="RefSeq" id="WP_337698153.1">
    <property type="nucleotide sequence ID" value="NZ_JBBEGN010000025.1"/>
</dbReference>
<dbReference type="SUPFAM" id="SSF52777">
    <property type="entry name" value="CoA-dependent acyltransferases"/>
    <property type="match status" value="2"/>
</dbReference>
<dbReference type="InterPro" id="IPR042231">
    <property type="entry name" value="Cho/carn_acyl_trans_2"/>
</dbReference>
<reference evidence="6 7" key="1">
    <citation type="submission" date="2024-03" db="EMBL/GenBank/DDBJ databases">
        <title>Actinomycetospora sp. OC33-EN08, a novel actinomycete isolated from wild orchid (Aerides multiflora).</title>
        <authorList>
            <person name="Suriyachadkun C."/>
        </authorList>
    </citation>
    <scope>NUCLEOTIDE SEQUENCE [LARGE SCALE GENOMIC DNA]</scope>
    <source>
        <strain evidence="6 7">OC33-EN08</strain>
    </source>
</reference>
<dbReference type="InterPro" id="IPR000542">
    <property type="entry name" value="Carn_acyl_trans"/>
</dbReference>
<dbReference type="EC" id="2.3.1.-" evidence="6"/>
<protein>
    <submittedName>
        <fullName evidence="6">Choline/carnitine O-acyltransferase</fullName>
        <ecNumber evidence="6">2.3.1.-</ecNumber>
    </submittedName>
</protein>
<keyword evidence="2 4" id="KW-0808">Transferase</keyword>